<dbReference type="Proteomes" id="UP000267464">
    <property type="component" value="Unassembled WGS sequence"/>
</dbReference>
<evidence type="ECO:0000313" key="3">
    <source>
        <dbReference type="Proteomes" id="UP000267464"/>
    </source>
</evidence>
<reference evidence="2 3" key="1">
    <citation type="submission" date="2018-08" db="EMBL/GenBank/DDBJ databases">
        <authorList>
            <person name="Khan S.A."/>
            <person name="Jeon C.O."/>
            <person name="Chun B.H."/>
            <person name="Jeong S.E."/>
        </authorList>
    </citation>
    <scope>NUCLEOTIDE SEQUENCE [LARGE SCALE GENOMIC DNA]</scope>
    <source>
        <strain evidence="2 3">S-16</strain>
    </source>
</reference>
<dbReference type="InterPro" id="IPR010295">
    <property type="entry name" value="DUF898"/>
</dbReference>
<gene>
    <name evidence="2" type="ORF">DZC73_22405</name>
</gene>
<keyword evidence="1" id="KW-0812">Transmembrane</keyword>
<dbReference type="OrthoDB" id="9765721at2"/>
<protein>
    <submittedName>
        <fullName evidence="2">DUF898 domain-containing protein</fullName>
    </submittedName>
</protein>
<organism evidence="2 3">
    <name type="scientific">Piscinibacter terrae</name>
    <dbReference type="NCBI Taxonomy" id="2496871"/>
    <lineage>
        <taxon>Bacteria</taxon>
        <taxon>Pseudomonadati</taxon>
        <taxon>Pseudomonadota</taxon>
        <taxon>Betaproteobacteria</taxon>
        <taxon>Burkholderiales</taxon>
        <taxon>Sphaerotilaceae</taxon>
        <taxon>Piscinibacter</taxon>
    </lineage>
</organism>
<dbReference type="EMBL" id="QUSW01000007">
    <property type="protein sequence ID" value="RQP22403.1"/>
    <property type="molecule type" value="Genomic_DNA"/>
</dbReference>
<name>A0A3N7HLG2_9BURK</name>
<reference evidence="2 3" key="2">
    <citation type="submission" date="2018-12" db="EMBL/GenBank/DDBJ databases">
        <title>Rhizobacter gummiphilus sp. nov., a rubber-degrading bacterium isolated from the soil of a botanical garden in Japan.</title>
        <authorList>
            <person name="Shunsuke S.S."/>
        </authorList>
    </citation>
    <scope>NUCLEOTIDE SEQUENCE [LARGE SCALE GENOMIC DNA]</scope>
    <source>
        <strain evidence="2 3">S-16</strain>
    </source>
</reference>
<dbReference type="AlphaFoldDB" id="A0A3N7HLG2"/>
<keyword evidence="1" id="KW-1133">Transmembrane helix</keyword>
<feature type="transmembrane region" description="Helical" evidence="1">
    <location>
        <begin position="237"/>
        <end position="267"/>
    </location>
</feature>
<keyword evidence="1" id="KW-0472">Membrane</keyword>
<feature type="transmembrane region" description="Helical" evidence="1">
    <location>
        <begin position="111"/>
        <end position="132"/>
    </location>
</feature>
<feature type="transmembrane region" description="Helical" evidence="1">
    <location>
        <begin position="89"/>
        <end position="105"/>
    </location>
</feature>
<sequence>MSTSSFTGSATVEPSFDPAAAPRERTIDIRFTGSGSEYFRIWIVNLLLTIVTVGLYFPWAKVRRLRYFYGNTVVDGHALDFHGKPAKMLRGYILVAVLSGLYVAATKVSPIATLVAFLILGAIWPALLRASMKFRLANTSWRGLRFQFKGDMAGAYKAMIPLFVPGLAFVILSMGLHPEKPQEIPSWFFPAYGVIMLSLLVSGPWLLWNFKKYQHDHYAIGQVQTGFKARLVSFYGVFAKTFGVSLLAGVVMVIVMIVLAAVGFASMAFGKGNPNPNQLAVIIATFVVMAVMLLVVQLLPRPYFESQLQNLVWNRTDAQRLQFKSRLGFGALLGLTLKNWLLMVLTLGLYWPFARVAVTRLRLQAVSIATSLDLDDLHQQLRVAETDAAGDAAGDFFGIDIGL</sequence>
<feature type="transmembrane region" description="Helical" evidence="1">
    <location>
        <begin position="39"/>
        <end position="59"/>
    </location>
</feature>
<dbReference type="Pfam" id="PF05987">
    <property type="entry name" value="DUF898"/>
    <property type="match status" value="1"/>
</dbReference>
<dbReference type="RefSeq" id="WP_124542624.1">
    <property type="nucleotide sequence ID" value="NZ_QUSW01000007.1"/>
</dbReference>
<feature type="transmembrane region" description="Helical" evidence="1">
    <location>
        <begin position="153"/>
        <end position="175"/>
    </location>
</feature>
<feature type="transmembrane region" description="Helical" evidence="1">
    <location>
        <begin position="279"/>
        <end position="299"/>
    </location>
</feature>
<accession>A0A3N7HLG2</accession>
<keyword evidence="3" id="KW-1185">Reference proteome</keyword>
<feature type="transmembrane region" description="Helical" evidence="1">
    <location>
        <begin position="329"/>
        <end position="353"/>
    </location>
</feature>
<proteinExistence type="predicted"/>
<evidence type="ECO:0000256" key="1">
    <source>
        <dbReference type="SAM" id="Phobius"/>
    </source>
</evidence>
<comment type="caution">
    <text evidence="2">The sequence shown here is derived from an EMBL/GenBank/DDBJ whole genome shotgun (WGS) entry which is preliminary data.</text>
</comment>
<evidence type="ECO:0000313" key="2">
    <source>
        <dbReference type="EMBL" id="RQP22403.1"/>
    </source>
</evidence>
<feature type="transmembrane region" description="Helical" evidence="1">
    <location>
        <begin position="187"/>
        <end position="208"/>
    </location>
</feature>